<evidence type="ECO:0000313" key="2">
    <source>
        <dbReference type="Proteomes" id="UP001293791"/>
    </source>
</evidence>
<organism evidence="1 2">
    <name type="scientific">Candidatus Cyrtobacter comes</name>
    <dbReference type="NCBI Taxonomy" id="675776"/>
    <lineage>
        <taxon>Bacteria</taxon>
        <taxon>Pseudomonadati</taxon>
        <taxon>Pseudomonadota</taxon>
        <taxon>Alphaproteobacteria</taxon>
        <taxon>Rickettsiales</taxon>
        <taxon>Candidatus Midichloriaceae</taxon>
        <taxon>Candidatus Cyrtobacter</taxon>
    </lineage>
</organism>
<comment type="caution">
    <text evidence="1">The sequence shown here is derived from an EMBL/GenBank/DDBJ whole genome shotgun (WGS) entry which is preliminary data.</text>
</comment>
<dbReference type="RefSeq" id="WP_322498174.1">
    <property type="nucleotide sequence ID" value="NZ_JARGYT010000097.1"/>
</dbReference>
<dbReference type="Proteomes" id="UP001293791">
    <property type="component" value="Unassembled WGS sequence"/>
</dbReference>
<accession>A0ABU5LA53</accession>
<protein>
    <submittedName>
        <fullName evidence="1">Uncharacterized protein</fullName>
    </submittedName>
</protein>
<dbReference type="EMBL" id="JARGYT010000097">
    <property type="protein sequence ID" value="MDZ5762729.1"/>
    <property type="molecule type" value="Genomic_DNA"/>
</dbReference>
<keyword evidence="2" id="KW-1185">Reference proteome</keyword>
<gene>
    <name evidence="1" type="ORF">Cyrtocomes_01123</name>
</gene>
<sequence length="125" mass="14208">MSEATRSLCTQSATYATWAKDNATYGNMVLVCKYLTDHAAQSLNTISETTKSLCTQSATYATWAKDNATHDNMTLLYKWCTDNTIQWLWQISSATKFIYDEMVDCFKGVVELYIAPYQCMDTEAF</sequence>
<proteinExistence type="predicted"/>
<name>A0ABU5LA53_9RICK</name>
<reference evidence="1 2" key="1">
    <citation type="submission" date="2023-02" db="EMBL/GenBank/DDBJ databases">
        <title>Host association and intracellularity evolved multiple times independently in the Rickettsiales.</title>
        <authorList>
            <person name="Castelli M."/>
            <person name="Nardi T."/>
            <person name="Gammuto L."/>
            <person name="Bellinzona G."/>
            <person name="Sabaneyeva E."/>
            <person name="Potekhin A."/>
            <person name="Serra V."/>
            <person name="Petroni G."/>
            <person name="Sassera D."/>
        </authorList>
    </citation>
    <scope>NUCLEOTIDE SEQUENCE [LARGE SCALE GENOMIC DNA]</scope>
    <source>
        <strain evidence="1 2">BOD18</strain>
    </source>
</reference>
<evidence type="ECO:0000313" key="1">
    <source>
        <dbReference type="EMBL" id="MDZ5762729.1"/>
    </source>
</evidence>